<dbReference type="InterPro" id="IPR005119">
    <property type="entry name" value="LysR_subst-bd"/>
</dbReference>
<dbReference type="SUPFAM" id="SSF46785">
    <property type="entry name" value="Winged helix' DNA-binding domain"/>
    <property type="match status" value="1"/>
</dbReference>
<dbReference type="InterPro" id="IPR036390">
    <property type="entry name" value="WH_DNA-bd_sf"/>
</dbReference>
<dbReference type="PANTHER" id="PTHR30419">
    <property type="entry name" value="HTH-TYPE TRANSCRIPTIONAL REGULATOR YBHD"/>
    <property type="match status" value="1"/>
</dbReference>
<evidence type="ECO:0000256" key="4">
    <source>
        <dbReference type="ARBA" id="ARBA00023163"/>
    </source>
</evidence>
<dbReference type="Gene3D" id="1.10.10.10">
    <property type="entry name" value="Winged helix-like DNA-binding domain superfamily/Winged helix DNA-binding domain"/>
    <property type="match status" value="1"/>
</dbReference>
<keyword evidence="3" id="KW-0238">DNA-binding</keyword>
<dbReference type="Pfam" id="PF03466">
    <property type="entry name" value="LysR_substrate"/>
    <property type="match status" value="1"/>
</dbReference>
<dbReference type="GO" id="GO:0005829">
    <property type="term" value="C:cytosol"/>
    <property type="evidence" value="ECO:0007669"/>
    <property type="project" value="TreeGrafter"/>
</dbReference>
<protein>
    <recommendedName>
        <fullName evidence="5">HTH lysR-type domain-containing protein</fullName>
    </recommendedName>
</protein>
<dbReference type="InterPro" id="IPR050950">
    <property type="entry name" value="HTH-type_LysR_regulators"/>
</dbReference>
<dbReference type="PRINTS" id="PR00039">
    <property type="entry name" value="HTHLYSR"/>
</dbReference>
<dbReference type="CDD" id="cd05466">
    <property type="entry name" value="PBP2_LTTR_substrate"/>
    <property type="match status" value="1"/>
</dbReference>
<dbReference type="Gene3D" id="3.40.190.10">
    <property type="entry name" value="Periplasmic binding protein-like II"/>
    <property type="match status" value="2"/>
</dbReference>
<organism evidence="6 7">
    <name type="scientific">Pseudoalteromonas byunsanensis</name>
    <dbReference type="NCBI Taxonomy" id="327939"/>
    <lineage>
        <taxon>Bacteria</taxon>
        <taxon>Pseudomonadati</taxon>
        <taxon>Pseudomonadota</taxon>
        <taxon>Gammaproteobacteria</taxon>
        <taxon>Alteromonadales</taxon>
        <taxon>Pseudoalteromonadaceae</taxon>
        <taxon>Pseudoalteromonas</taxon>
    </lineage>
</organism>
<evidence type="ECO:0000259" key="5">
    <source>
        <dbReference type="PROSITE" id="PS50931"/>
    </source>
</evidence>
<sequence>MRPSFDDLSYFEEVANTQNLSRAAQRLGITQPSMSAAIKRLEQSFNTQLVIRSRNGVQLTRSGAALAEHSRKFMADWEQLQANVIRAGTDMLGTFSIGCHPSVALYTLPHLLPALKSKYPNLKLNLVHDLSRKITEQVVGCEIDFGLVINPIRHPDLVIHKLFLDEVTLWRGPTFDSVQNANERVILYCDPNLKQSQALLKAINLNQFQVEHSNNLEVIACLVAKGIGVGILPQRVANKSMEPLHRYEHNDAMVTDELCLIHRFDIQNSTVSHNLKQEIKAVLREQSD</sequence>
<keyword evidence="4" id="KW-0804">Transcription</keyword>
<keyword evidence="2" id="KW-0805">Transcription regulation</keyword>
<dbReference type="SUPFAM" id="SSF53850">
    <property type="entry name" value="Periplasmic binding protein-like II"/>
    <property type="match status" value="1"/>
</dbReference>
<dbReference type="AlphaFoldDB" id="A0A1S1N2F1"/>
<evidence type="ECO:0000256" key="1">
    <source>
        <dbReference type="ARBA" id="ARBA00009437"/>
    </source>
</evidence>
<feature type="domain" description="HTH lysR-type" evidence="5">
    <location>
        <begin position="3"/>
        <end position="60"/>
    </location>
</feature>
<dbReference type="GO" id="GO:0003677">
    <property type="term" value="F:DNA binding"/>
    <property type="evidence" value="ECO:0007669"/>
    <property type="project" value="UniProtKB-KW"/>
</dbReference>
<comment type="caution">
    <text evidence="6">The sequence shown here is derived from an EMBL/GenBank/DDBJ whole genome shotgun (WGS) entry which is preliminary data.</text>
</comment>
<gene>
    <name evidence="6" type="ORF">BIW53_19660</name>
</gene>
<evidence type="ECO:0000256" key="2">
    <source>
        <dbReference type="ARBA" id="ARBA00023015"/>
    </source>
</evidence>
<reference evidence="6 7" key="1">
    <citation type="submission" date="2016-10" db="EMBL/GenBank/DDBJ databases">
        <title>Pseudoalteromonas amylolytica sp. nov., isolated from the surface seawater.</title>
        <authorList>
            <person name="Wu Y.-H."/>
            <person name="Cheng H."/>
            <person name="Jin X.-B."/>
            <person name="Wang C.-S."/>
            <person name="Xu X.-W."/>
        </authorList>
    </citation>
    <scope>NUCLEOTIDE SEQUENCE [LARGE SCALE GENOMIC DNA]</scope>
    <source>
        <strain evidence="6 7">JCM 12483</strain>
    </source>
</reference>
<dbReference type="OrthoDB" id="646694at2"/>
<dbReference type="Proteomes" id="UP000180253">
    <property type="component" value="Unassembled WGS sequence"/>
</dbReference>
<dbReference type="RefSeq" id="WP_070993716.1">
    <property type="nucleotide sequence ID" value="NZ_CBCSHD010000006.1"/>
</dbReference>
<evidence type="ECO:0000313" key="6">
    <source>
        <dbReference type="EMBL" id="OHU93560.1"/>
    </source>
</evidence>
<dbReference type="PROSITE" id="PS50931">
    <property type="entry name" value="HTH_LYSR"/>
    <property type="match status" value="1"/>
</dbReference>
<dbReference type="InterPro" id="IPR000847">
    <property type="entry name" value="LysR_HTH_N"/>
</dbReference>
<evidence type="ECO:0000256" key="3">
    <source>
        <dbReference type="ARBA" id="ARBA00023125"/>
    </source>
</evidence>
<comment type="similarity">
    <text evidence="1">Belongs to the LysR transcriptional regulatory family.</text>
</comment>
<evidence type="ECO:0000313" key="7">
    <source>
        <dbReference type="Proteomes" id="UP000180253"/>
    </source>
</evidence>
<dbReference type="FunFam" id="1.10.10.10:FF:000001">
    <property type="entry name" value="LysR family transcriptional regulator"/>
    <property type="match status" value="1"/>
</dbReference>
<name>A0A1S1N2F1_9GAMM</name>
<keyword evidence="7" id="KW-1185">Reference proteome</keyword>
<dbReference type="Pfam" id="PF00126">
    <property type="entry name" value="HTH_1"/>
    <property type="match status" value="1"/>
</dbReference>
<dbReference type="GO" id="GO:0003700">
    <property type="term" value="F:DNA-binding transcription factor activity"/>
    <property type="evidence" value="ECO:0007669"/>
    <property type="project" value="InterPro"/>
</dbReference>
<accession>A0A1S1N2F1</accession>
<dbReference type="EMBL" id="MNAN01000037">
    <property type="protein sequence ID" value="OHU93560.1"/>
    <property type="molecule type" value="Genomic_DNA"/>
</dbReference>
<dbReference type="STRING" id="327939.BIW53_19660"/>
<proteinExistence type="inferred from homology"/>
<dbReference type="InterPro" id="IPR036388">
    <property type="entry name" value="WH-like_DNA-bd_sf"/>
</dbReference>